<name>A0A6A6JIP5_WESOR</name>
<reference evidence="1" key="1">
    <citation type="journal article" date="2020" name="Stud. Mycol.">
        <title>101 Dothideomycetes genomes: a test case for predicting lifestyles and emergence of pathogens.</title>
        <authorList>
            <person name="Haridas S."/>
            <person name="Albert R."/>
            <person name="Binder M."/>
            <person name="Bloem J."/>
            <person name="Labutti K."/>
            <person name="Salamov A."/>
            <person name="Andreopoulos B."/>
            <person name="Baker S."/>
            <person name="Barry K."/>
            <person name="Bills G."/>
            <person name="Bluhm B."/>
            <person name="Cannon C."/>
            <person name="Castanera R."/>
            <person name="Culley D."/>
            <person name="Daum C."/>
            <person name="Ezra D."/>
            <person name="Gonzalez J."/>
            <person name="Henrissat B."/>
            <person name="Kuo A."/>
            <person name="Liang C."/>
            <person name="Lipzen A."/>
            <person name="Lutzoni F."/>
            <person name="Magnuson J."/>
            <person name="Mondo S."/>
            <person name="Nolan M."/>
            <person name="Ohm R."/>
            <person name="Pangilinan J."/>
            <person name="Park H.-J."/>
            <person name="Ramirez L."/>
            <person name="Alfaro M."/>
            <person name="Sun H."/>
            <person name="Tritt A."/>
            <person name="Yoshinaga Y."/>
            <person name="Zwiers L.-H."/>
            <person name="Turgeon B."/>
            <person name="Goodwin S."/>
            <person name="Spatafora J."/>
            <person name="Crous P."/>
            <person name="Grigoriev I."/>
        </authorList>
    </citation>
    <scope>NUCLEOTIDE SEQUENCE</scope>
    <source>
        <strain evidence="1">CBS 379.55</strain>
    </source>
</reference>
<dbReference type="RefSeq" id="XP_033653980.1">
    <property type="nucleotide sequence ID" value="XM_033796409.1"/>
</dbReference>
<evidence type="ECO:0000313" key="1">
    <source>
        <dbReference type="EMBL" id="KAF2276441.1"/>
    </source>
</evidence>
<dbReference type="OrthoDB" id="10541745at2759"/>
<dbReference type="Proteomes" id="UP000800097">
    <property type="component" value="Unassembled WGS sequence"/>
</dbReference>
<gene>
    <name evidence="1" type="ORF">EI97DRAFT_39893</name>
</gene>
<dbReference type="AlphaFoldDB" id="A0A6A6JIP5"/>
<dbReference type="GeneID" id="54549584"/>
<sequence length="181" mass="19953">MSAIRVVARLGFRETDVFHDLVLSLSGNLMSRKDDLHTLPIQVLRDFLVDEISELLAKLCHELGARGDAVAVKSVFLRHFHAFRNGFLSSLFSIECGAESSGALLVHLGSGCDAINRHEEELFRLNLPKQMLDVVEYGNEHLVLCHAEGGRVGVFVSAVMDDAVHVKLRQSNSGIRFSAIS</sequence>
<protein>
    <submittedName>
        <fullName evidence="1">Uncharacterized protein</fullName>
    </submittedName>
</protein>
<evidence type="ECO:0000313" key="2">
    <source>
        <dbReference type="Proteomes" id="UP000800097"/>
    </source>
</evidence>
<dbReference type="EMBL" id="ML986493">
    <property type="protein sequence ID" value="KAF2276441.1"/>
    <property type="molecule type" value="Genomic_DNA"/>
</dbReference>
<organism evidence="1 2">
    <name type="scientific">Westerdykella ornata</name>
    <dbReference type="NCBI Taxonomy" id="318751"/>
    <lineage>
        <taxon>Eukaryota</taxon>
        <taxon>Fungi</taxon>
        <taxon>Dikarya</taxon>
        <taxon>Ascomycota</taxon>
        <taxon>Pezizomycotina</taxon>
        <taxon>Dothideomycetes</taxon>
        <taxon>Pleosporomycetidae</taxon>
        <taxon>Pleosporales</taxon>
        <taxon>Sporormiaceae</taxon>
        <taxon>Westerdykella</taxon>
    </lineage>
</organism>
<keyword evidence="2" id="KW-1185">Reference proteome</keyword>
<proteinExistence type="predicted"/>
<accession>A0A6A6JIP5</accession>